<evidence type="ECO:0000313" key="1">
    <source>
        <dbReference type="EMBL" id="EER01234.1"/>
    </source>
</evidence>
<evidence type="ECO:0000313" key="2">
    <source>
        <dbReference type="Proteomes" id="UP000007800"/>
    </source>
</evidence>
<sequence>MLISSNGSKLTKFASSRALAAATLRTRNFAAKVVVNGKQLMGVLGLLMSHTL</sequence>
<accession>C5LPW0</accession>
<dbReference type="InParanoid" id="C5LPW0"/>
<reference evidence="1 2" key="1">
    <citation type="submission" date="2008-07" db="EMBL/GenBank/DDBJ databases">
        <authorList>
            <person name="El-Sayed N."/>
            <person name="Caler E."/>
            <person name="Inman J."/>
            <person name="Amedeo P."/>
            <person name="Hass B."/>
            <person name="Wortman J."/>
        </authorList>
    </citation>
    <scope>NUCLEOTIDE SEQUENCE [LARGE SCALE GENOMIC DNA]</scope>
    <source>
        <strain evidence="2">ATCC 50983 / TXsc</strain>
    </source>
</reference>
<dbReference type="GeneID" id="9058451"/>
<proteinExistence type="predicted"/>
<dbReference type="Proteomes" id="UP000007800">
    <property type="component" value="Unassembled WGS sequence"/>
</dbReference>
<dbReference type="AlphaFoldDB" id="C5LPW0"/>
<organism evidence="2">
    <name type="scientific">Perkinsus marinus (strain ATCC 50983 / TXsc)</name>
    <dbReference type="NCBI Taxonomy" id="423536"/>
    <lineage>
        <taxon>Eukaryota</taxon>
        <taxon>Sar</taxon>
        <taxon>Alveolata</taxon>
        <taxon>Perkinsozoa</taxon>
        <taxon>Perkinsea</taxon>
        <taxon>Perkinsida</taxon>
        <taxon>Perkinsidae</taxon>
        <taxon>Perkinsus</taxon>
    </lineage>
</organism>
<dbReference type="RefSeq" id="XP_002768516.1">
    <property type="nucleotide sequence ID" value="XM_002768470.1"/>
</dbReference>
<protein>
    <submittedName>
        <fullName evidence="1">Uncharacterized protein</fullName>
    </submittedName>
</protein>
<dbReference type="EMBL" id="GG684293">
    <property type="protein sequence ID" value="EER01234.1"/>
    <property type="molecule type" value="Genomic_DNA"/>
</dbReference>
<gene>
    <name evidence="1" type="ORF">Pmar_PMAR017237</name>
</gene>
<keyword evidence="2" id="KW-1185">Reference proteome</keyword>
<name>C5LPW0_PERM5</name>